<dbReference type="Pfam" id="PF02631">
    <property type="entry name" value="RecX_HTH2"/>
    <property type="match status" value="1"/>
</dbReference>
<comment type="similarity">
    <text evidence="2 5">Belongs to the RecX family.</text>
</comment>
<dbReference type="InterPro" id="IPR053925">
    <property type="entry name" value="RecX_HTH_3rd"/>
</dbReference>
<evidence type="ECO:0000259" key="6">
    <source>
        <dbReference type="Pfam" id="PF02631"/>
    </source>
</evidence>
<feature type="domain" description="RecX third three-helical" evidence="7">
    <location>
        <begin position="100"/>
        <end position="142"/>
    </location>
</feature>
<dbReference type="AlphaFoldDB" id="A0AAW7X642"/>
<accession>A0AAW7X642</accession>
<name>A0AAW7X642_9GAMM</name>
<dbReference type="EMBL" id="JAUOPB010000007">
    <property type="protein sequence ID" value="MDO6423047.1"/>
    <property type="molecule type" value="Genomic_DNA"/>
</dbReference>
<dbReference type="PANTHER" id="PTHR33602">
    <property type="entry name" value="REGULATORY PROTEIN RECX FAMILY PROTEIN"/>
    <property type="match status" value="1"/>
</dbReference>
<dbReference type="PANTHER" id="PTHR33602:SF1">
    <property type="entry name" value="REGULATORY PROTEIN RECX FAMILY PROTEIN"/>
    <property type="match status" value="1"/>
</dbReference>
<dbReference type="InterPro" id="IPR003783">
    <property type="entry name" value="Regulatory_RecX"/>
</dbReference>
<sequence>MDYPSVKNAALGLLARREHSEYELRTKLKQKFPVDEELLNTLVAELVGLNYLSDERFAEMYVRVRQSKGFGRERVMRDLQEKGISSELASNCIEQIDTWLETATHVWQKKFGVPAEDYKSRMKQMQFLRYRGFTHQEAERVVAGCTFE</sequence>
<evidence type="ECO:0000256" key="5">
    <source>
        <dbReference type="HAMAP-Rule" id="MF_01114"/>
    </source>
</evidence>
<evidence type="ECO:0000313" key="9">
    <source>
        <dbReference type="EMBL" id="MDO6423047.1"/>
    </source>
</evidence>
<evidence type="ECO:0000259" key="8">
    <source>
        <dbReference type="Pfam" id="PF21982"/>
    </source>
</evidence>
<dbReference type="Proteomes" id="UP001169760">
    <property type="component" value="Unassembled WGS sequence"/>
</dbReference>
<dbReference type="InterPro" id="IPR053924">
    <property type="entry name" value="RecX_HTH_2nd"/>
</dbReference>
<dbReference type="Pfam" id="PF21982">
    <property type="entry name" value="RecX_HTH1"/>
    <property type="match status" value="1"/>
</dbReference>
<evidence type="ECO:0000256" key="4">
    <source>
        <dbReference type="ARBA" id="ARBA00022490"/>
    </source>
</evidence>
<evidence type="ECO:0000259" key="7">
    <source>
        <dbReference type="Pfam" id="PF21981"/>
    </source>
</evidence>
<comment type="caution">
    <text evidence="9">The sequence shown here is derived from an EMBL/GenBank/DDBJ whole genome shotgun (WGS) entry which is preliminary data.</text>
</comment>
<proteinExistence type="inferred from homology"/>
<protein>
    <recommendedName>
        <fullName evidence="3 5">Regulatory protein RecX</fullName>
    </recommendedName>
</protein>
<evidence type="ECO:0000313" key="10">
    <source>
        <dbReference type="Proteomes" id="UP001169760"/>
    </source>
</evidence>
<comment type="subcellular location">
    <subcellularLocation>
        <location evidence="1 5">Cytoplasm</location>
    </subcellularLocation>
</comment>
<gene>
    <name evidence="5" type="primary">recX</name>
    <name evidence="9" type="ORF">Q4521_11235</name>
</gene>
<dbReference type="GO" id="GO:0005737">
    <property type="term" value="C:cytoplasm"/>
    <property type="evidence" value="ECO:0007669"/>
    <property type="project" value="UniProtKB-SubCell"/>
</dbReference>
<evidence type="ECO:0000256" key="3">
    <source>
        <dbReference type="ARBA" id="ARBA00018111"/>
    </source>
</evidence>
<organism evidence="9 10">
    <name type="scientific">Saccharophagus degradans</name>
    <dbReference type="NCBI Taxonomy" id="86304"/>
    <lineage>
        <taxon>Bacteria</taxon>
        <taxon>Pseudomonadati</taxon>
        <taxon>Pseudomonadota</taxon>
        <taxon>Gammaproteobacteria</taxon>
        <taxon>Cellvibrionales</taxon>
        <taxon>Cellvibrionaceae</taxon>
        <taxon>Saccharophagus</taxon>
    </lineage>
</organism>
<dbReference type="InterPro" id="IPR053926">
    <property type="entry name" value="RecX_HTH_1st"/>
</dbReference>
<feature type="domain" description="RecX second three-helical" evidence="6">
    <location>
        <begin position="53"/>
        <end position="90"/>
    </location>
</feature>
<dbReference type="InterPro" id="IPR036388">
    <property type="entry name" value="WH-like_DNA-bd_sf"/>
</dbReference>
<dbReference type="RefSeq" id="WP_303492832.1">
    <property type="nucleotide sequence ID" value="NZ_JAUOPB010000007.1"/>
</dbReference>
<feature type="domain" description="RecX first three-helical" evidence="8">
    <location>
        <begin position="7"/>
        <end position="33"/>
    </location>
</feature>
<dbReference type="Pfam" id="PF21981">
    <property type="entry name" value="RecX_HTH3"/>
    <property type="match status" value="1"/>
</dbReference>
<keyword evidence="4 5" id="KW-0963">Cytoplasm</keyword>
<evidence type="ECO:0000256" key="1">
    <source>
        <dbReference type="ARBA" id="ARBA00004496"/>
    </source>
</evidence>
<comment type="function">
    <text evidence="5">Modulates RecA activity.</text>
</comment>
<reference evidence="9" key="1">
    <citation type="submission" date="2023-07" db="EMBL/GenBank/DDBJ databases">
        <title>Genome content predicts the carbon catabolic preferences of heterotrophic bacteria.</title>
        <authorList>
            <person name="Gralka M."/>
        </authorList>
    </citation>
    <scope>NUCLEOTIDE SEQUENCE</scope>
    <source>
        <strain evidence="9">I3M17_2</strain>
    </source>
</reference>
<evidence type="ECO:0000256" key="2">
    <source>
        <dbReference type="ARBA" id="ARBA00009695"/>
    </source>
</evidence>
<dbReference type="HAMAP" id="MF_01114">
    <property type="entry name" value="RecX"/>
    <property type="match status" value="1"/>
</dbReference>
<dbReference type="GO" id="GO:0006282">
    <property type="term" value="P:regulation of DNA repair"/>
    <property type="evidence" value="ECO:0007669"/>
    <property type="project" value="UniProtKB-UniRule"/>
</dbReference>
<dbReference type="Gene3D" id="1.10.10.10">
    <property type="entry name" value="Winged helix-like DNA-binding domain superfamily/Winged helix DNA-binding domain"/>
    <property type="match status" value="3"/>
</dbReference>